<dbReference type="EMBL" id="LT629701">
    <property type="protein sequence ID" value="SDM49666.1"/>
    <property type="molecule type" value="Genomic_DNA"/>
</dbReference>
<dbReference type="OrthoDB" id="3197442at2"/>
<accession>A0A1G9TPE7</accession>
<dbReference type="Proteomes" id="UP000183376">
    <property type="component" value="Chromosome I"/>
</dbReference>
<feature type="domain" description="Integration host factor-like helix-two turn-helix" evidence="1">
    <location>
        <begin position="32"/>
        <end position="101"/>
    </location>
</feature>
<dbReference type="eggNOG" id="COG0099">
    <property type="taxonomic scope" value="Bacteria"/>
</dbReference>
<gene>
    <name evidence="2" type="ORF">SAMN04489726_1917</name>
</gene>
<reference evidence="2 3" key="1">
    <citation type="submission" date="2016-10" db="EMBL/GenBank/DDBJ databases">
        <authorList>
            <person name="de Groot N.N."/>
        </authorList>
    </citation>
    <scope>NUCLEOTIDE SEQUENCE [LARGE SCALE GENOMIC DNA]</scope>
    <source>
        <strain evidence="2 3">DSM 44149</strain>
    </source>
</reference>
<organism evidence="2 3">
    <name type="scientific">Allokutzneria albata</name>
    <name type="common">Kibdelosporangium albatum</name>
    <dbReference type="NCBI Taxonomy" id="211114"/>
    <lineage>
        <taxon>Bacteria</taxon>
        <taxon>Bacillati</taxon>
        <taxon>Actinomycetota</taxon>
        <taxon>Actinomycetes</taxon>
        <taxon>Pseudonocardiales</taxon>
        <taxon>Pseudonocardiaceae</taxon>
        <taxon>Allokutzneria</taxon>
    </lineage>
</organism>
<dbReference type="InterPro" id="IPR010979">
    <property type="entry name" value="Ribosomal_uS13-like_H2TH"/>
</dbReference>
<keyword evidence="3" id="KW-1185">Reference proteome</keyword>
<dbReference type="InterPro" id="IPR055201">
    <property type="entry name" value="IHF-like_H2TH"/>
</dbReference>
<protein>
    <recommendedName>
        <fullName evidence="1">Integration host factor-like helix-two turn-helix domain-containing protein</fullName>
    </recommendedName>
</protein>
<sequence length="104" mass="11038">MPLPTMTPEQQAQALAKAQQARAARSALTKELKEGSLTLRQVLDKADSDDVVRKTKVLALVKALPGIGAVRAARALEAAGIPENRRVGGLGERQRASLLAELTD</sequence>
<evidence type="ECO:0000259" key="1">
    <source>
        <dbReference type="Pfam" id="PF22525"/>
    </source>
</evidence>
<dbReference type="InterPro" id="IPR047806">
    <property type="entry name" value="IHF_actinobact"/>
</dbReference>
<dbReference type="Gene3D" id="1.10.8.50">
    <property type="match status" value="1"/>
</dbReference>
<dbReference type="NCBIfam" id="NF041260">
    <property type="entry name" value="actino_IHF"/>
    <property type="match status" value="1"/>
</dbReference>
<dbReference type="AlphaFoldDB" id="A0A1G9TPE7"/>
<evidence type="ECO:0000313" key="3">
    <source>
        <dbReference type="Proteomes" id="UP000183376"/>
    </source>
</evidence>
<proteinExistence type="predicted"/>
<dbReference type="RefSeq" id="WP_030431605.1">
    <property type="nucleotide sequence ID" value="NZ_JOEF01000020.1"/>
</dbReference>
<evidence type="ECO:0000313" key="2">
    <source>
        <dbReference type="EMBL" id="SDM49666.1"/>
    </source>
</evidence>
<dbReference type="GO" id="GO:0003676">
    <property type="term" value="F:nucleic acid binding"/>
    <property type="evidence" value="ECO:0007669"/>
    <property type="project" value="InterPro"/>
</dbReference>
<dbReference type="STRING" id="211114.SAMN04489726_1917"/>
<name>A0A1G9TPE7_ALLAB</name>
<dbReference type="SUPFAM" id="SSF46946">
    <property type="entry name" value="S13-like H2TH domain"/>
    <property type="match status" value="1"/>
</dbReference>
<dbReference type="Pfam" id="PF22525">
    <property type="entry name" value="H2TH_5"/>
    <property type="match status" value="1"/>
</dbReference>